<name>A0ABU8SAE8_9SPHN</name>
<evidence type="ECO:0008006" key="3">
    <source>
        <dbReference type="Google" id="ProtNLM"/>
    </source>
</evidence>
<dbReference type="EMBL" id="JBBHJY010000005">
    <property type="protein sequence ID" value="MEJ6010464.1"/>
    <property type="molecule type" value="Genomic_DNA"/>
</dbReference>
<accession>A0ABU8SAE8</accession>
<protein>
    <recommendedName>
        <fullName evidence="3">DUF1963 domain-containing protein</fullName>
    </recommendedName>
</protein>
<evidence type="ECO:0000313" key="1">
    <source>
        <dbReference type="EMBL" id="MEJ6010464.1"/>
    </source>
</evidence>
<evidence type="ECO:0000313" key="2">
    <source>
        <dbReference type="Proteomes" id="UP001379235"/>
    </source>
</evidence>
<keyword evidence="2" id="KW-1185">Reference proteome</keyword>
<comment type="caution">
    <text evidence="1">The sequence shown here is derived from an EMBL/GenBank/DDBJ whole genome shotgun (WGS) entry which is preliminary data.</text>
</comment>
<gene>
    <name evidence="1" type="ORF">WG900_11085</name>
</gene>
<proteinExistence type="predicted"/>
<dbReference type="Proteomes" id="UP001379235">
    <property type="component" value="Unassembled WGS sequence"/>
</dbReference>
<reference evidence="1 2" key="1">
    <citation type="submission" date="2024-03" db="EMBL/GenBank/DDBJ databases">
        <authorList>
            <person name="Jo J.-H."/>
        </authorList>
    </citation>
    <scope>NUCLEOTIDE SEQUENCE [LARGE SCALE GENOMIC DNA]</scope>
    <source>
        <strain evidence="1 2">AS3R-12</strain>
    </source>
</reference>
<dbReference type="RefSeq" id="WP_339967130.1">
    <property type="nucleotide sequence ID" value="NZ_JBBHJY010000005.1"/>
</dbReference>
<sequence length="368" mass="40689">MLNQKALKSYLALAKARREAGSPSGIPVEVSVSLADALSFLAVQDDTYKGAAIIRAKDQIADPALSDIVTLCVRFGSLLAPVRNLMMATSGFALNEIRTPIHDDAEVDRKRSMVGTCLWVCDKFHWPLSKTGAPLSPLMQINLRELHSPLMAEADFPALLVQVWGDQITPVVRTIPLSEIEGSASDGSIPDWENEHLYYGVTEEASGSAKDIQASSGQILYGEYIGIGPADSFAVSRDIFSFETVRYEIEILSENSQFSGQDAQTDISELIDYLSDRFEAAMAKYEQSDRSVSDKDGYFFGDTKLRQSDYSSWFNDHGAWHGGGWKTLYQPCNKGDALPGLSIFWDGEMALFWRIKDGTFEFCAEADR</sequence>
<organism evidence="1 2">
    <name type="scientific">Novosphingobium aquae</name>
    <dbReference type="NCBI Taxonomy" id="3133435"/>
    <lineage>
        <taxon>Bacteria</taxon>
        <taxon>Pseudomonadati</taxon>
        <taxon>Pseudomonadota</taxon>
        <taxon>Alphaproteobacteria</taxon>
        <taxon>Sphingomonadales</taxon>
        <taxon>Sphingomonadaceae</taxon>
        <taxon>Novosphingobium</taxon>
    </lineage>
</organism>